<comment type="caution">
    <text evidence="1">The sequence shown here is derived from an EMBL/GenBank/DDBJ whole genome shotgun (WGS) entry which is preliminary data.</text>
</comment>
<accession>A0ABY2XKX3</accession>
<sequence length="207" mass="22306">MLARQIVVSNPDGLVRDQDPLVLADIMQEPVRVALWDRPSPVGPEVVALACRQRLAIRSWLNADALAPALQELLPDPAYGPLREDLALLADMTTCLFGVEGVGVRVTALTKPMCPRFHVDRIPVRLLCTYGGPGSEWLPAPSVPEGLLVPGSCQEGRVEAAAIQRLEPGQVAFFKGENWDDQPGKGVVHRSPPVASGGERLLVTLDV</sequence>
<gene>
    <name evidence="1" type="ORF">FGS76_09820</name>
</gene>
<keyword evidence="2" id="KW-1185">Reference proteome</keyword>
<proteinExistence type="predicted"/>
<dbReference type="Proteomes" id="UP000739180">
    <property type="component" value="Unassembled WGS sequence"/>
</dbReference>
<evidence type="ECO:0000313" key="1">
    <source>
        <dbReference type="EMBL" id="TMW12771.1"/>
    </source>
</evidence>
<protein>
    <submittedName>
        <fullName evidence="1">DUF1826 domain-containing protein</fullName>
    </submittedName>
</protein>
<dbReference type="InterPro" id="IPR014955">
    <property type="entry name" value="DUF1826"/>
</dbReference>
<dbReference type="Pfam" id="PF08856">
    <property type="entry name" value="DUF1826"/>
    <property type="match status" value="1"/>
</dbReference>
<dbReference type="EMBL" id="VCQT01000030">
    <property type="protein sequence ID" value="TMW12771.1"/>
    <property type="molecule type" value="Genomic_DNA"/>
</dbReference>
<dbReference type="RefSeq" id="WP_138772460.1">
    <property type="nucleotide sequence ID" value="NZ_JBHSSX010000241.1"/>
</dbReference>
<name>A0ABY2XKX3_9GAMM</name>
<reference evidence="1 2" key="1">
    <citation type="submission" date="2019-05" db="EMBL/GenBank/DDBJ databases">
        <title>Genome of Alcanivorax gelatiniphagus, an oil degrading marine bacteria.</title>
        <authorList>
            <person name="Kwon K.K."/>
        </authorList>
    </citation>
    <scope>NUCLEOTIDE SEQUENCE [LARGE SCALE GENOMIC DNA]</scope>
    <source>
        <strain evidence="1 2">MEBiC 08158</strain>
    </source>
</reference>
<organism evidence="1 2">
    <name type="scientific">Alloalcanivorax gelatiniphagus</name>
    <dbReference type="NCBI Taxonomy" id="1194167"/>
    <lineage>
        <taxon>Bacteria</taxon>
        <taxon>Pseudomonadati</taxon>
        <taxon>Pseudomonadota</taxon>
        <taxon>Gammaproteobacteria</taxon>
        <taxon>Oceanospirillales</taxon>
        <taxon>Alcanivoracaceae</taxon>
        <taxon>Alloalcanivorax</taxon>
    </lineage>
</organism>
<evidence type="ECO:0000313" key="2">
    <source>
        <dbReference type="Proteomes" id="UP000739180"/>
    </source>
</evidence>